<reference evidence="8 9" key="1">
    <citation type="journal article" date="2017" name="PLoS Biol.">
        <title>The sea cucumber genome provides insights into morphological evolution and visceral regeneration.</title>
        <authorList>
            <person name="Zhang X."/>
            <person name="Sun L."/>
            <person name="Yuan J."/>
            <person name="Sun Y."/>
            <person name="Gao Y."/>
            <person name="Zhang L."/>
            <person name="Li S."/>
            <person name="Dai H."/>
            <person name="Hamel J.F."/>
            <person name="Liu C."/>
            <person name="Yu Y."/>
            <person name="Liu S."/>
            <person name="Lin W."/>
            <person name="Guo K."/>
            <person name="Jin S."/>
            <person name="Xu P."/>
            <person name="Storey K.B."/>
            <person name="Huan P."/>
            <person name="Zhang T."/>
            <person name="Zhou Y."/>
            <person name="Zhang J."/>
            <person name="Lin C."/>
            <person name="Li X."/>
            <person name="Xing L."/>
            <person name="Huo D."/>
            <person name="Sun M."/>
            <person name="Wang L."/>
            <person name="Mercier A."/>
            <person name="Li F."/>
            <person name="Yang H."/>
            <person name="Xiang J."/>
        </authorList>
    </citation>
    <scope>NUCLEOTIDE SEQUENCE [LARGE SCALE GENOMIC DNA]</scope>
    <source>
        <strain evidence="8">Shaxun</strain>
        <tissue evidence="8">Muscle</tissue>
    </source>
</reference>
<dbReference type="PROSITE" id="PS50865">
    <property type="entry name" value="ZF_MYND_2"/>
    <property type="match status" value="1"/>
</dbReference>
<evidence type="ECO:0000256" key="1">
    <source>
        <dbReference type="ARBA" id="ARBA00022723"/>
    </source>
</evidence>
<feature type="compositionally biased region" description="Polar residues" evidence="6">
    <location>
        <begin position="101"/>
        <end position="140"/>
    </location>
</feature>
<dbReference type="EMBL" id="MRZV01000068">
    <property type="protein sequence ID" value="PIK59991.1"/>
    <property type="molecule type" value="Genomic_DNA"/>
</dbReference>
<keyword evidence="3" id="KW-0862">Zinc</keyword>
<keyword evidence="9" id="KW-1185">Reference proteome</keyword>
<feature type="region of interest" description="Disordered" evidence="6">
    <location>
        <begin position="81"/>
        <end position="140"/>
    </location>
</feature>
<comment type="caution">
    <text evidence="8">The sequence shown here is derived from an EMBL/GenBank/DDBJ whole genome shotgun (WGS) entry which is preliminary data.</text>
</comment>
<dbReference type="GO" id="GO:0008270">
    <property type="term" value="F:zinc ion binding"/>
    <property type="evidence" value="ECO:0007669"/>
    <property type="project" value="UniProtKB-KW"/>
</dbReference>
<gene>
    <name evidence="8" type="ORF">BSL78_03070</name>
</gene>
<dbReference type="Gene3D" id="6.10.140.2220">
    <property type="match status" value="1"/>
</dbReference>
<dbReference type="STRING" id="307972.A0A2G8LID1"/>
<dbReference type="PANTHER" id="PTHR12907">
    <property type="entry name" value="EGL NINE HOMOLOG-RELATED"/>
    <property type="match status" value="1"/>
</dbReference>
<dbReference type="InterPro" id="IPR002893">
    <property type="entry name" value="Znf_MYND"/>
</dbReference>
<name>A0A2G8LID1_STIJA</name>
<proteinExistence type="predicted"/>
<dbReference type="GO" id="GO:0031418">
    <property type="term" value="F:L-ascorbic acid binding"/>
    <property type="evidence" value="ECO:0007669"/>
    <property type="project" value="UniProtKB-KW"/>
</dbReference>
<dbReference type="GO" id="GO:0008198">
    <property type="term" value="F:ferrous iron binding"/>
    <property type="evidence" value="ECO:0007669"/>
    <property type="project" value="TreeGrafter"/>
</dbReference>
<dbReference type="Gene3D" id="2.60.120.620">
    <property type="entry name" value="q2cbj1_9rhob like domain"/>
    <property type="match status" value="1"/>
</dbReference>
<sequence length="402" mass="44033">MASVDVKPKQHSSKVQANASCCNLCGNVENLKRCAKCTQVYYCSKEHQIEDWKRHKKSCKKYCASQASAVKTQPVESDVTSSWQSSGAQKKQPVLVGNGYSGTVPSTTQQTLDAENKWQTSGNGAFNQGTSQSTSDLNSKLFNPGRGLSDACYKPRKFPKPDAYDASSIALHIHKHLTEEGYCVIDNLQDNKFARSLAEEVKVLYQSGKFVDGQLGGGKTSSVDSQKLVEKRIRGDEIIMLEGNEPTVPNICRLNLFLTSVVQKLSFFLKEQYTISGRTKVPAICAVAEWIKAVAFEAMRLTAAIRVQGSIPGRVIVMVACYPGNGTGYACHVDNPNRDGRCITCLYYLNEGWDVTVSSPSLADPGFSINRLGGGGRWAGARGVRQETGFSRYQSYYQHSSA</sequence>
<evidence type="ECO:0000256" key="3">
    <source>
        <dbReference type="ARBA" id="ARBA00022833"/>
    </source>
</evidence>
<keyword evidence="2 5" id="KW-0863">Zinc-finger</keyword>
<dbReference type="InterPro" id="IPR051559">
    <property type="entry name" value="HIF_prolyl_hydroxylases"/>
</dbReference>
<dbReference type="GO" id="GO:0071456">
    <property type="term" value="P:cellular response to hypoxia"/>
    <property type="evidence" value="ECO:0007669"/>
    <property type="project" value="TreeGrafter"/>
</dbReference>
<dbReference type="SUPFAM" id="SSF144232">
    <property type="entry name" value="HIT/MYND zinc finger-like"/>
    <property type="match status" value="1"/>
</dbReference>
<evidence type="ECO:0000313" key="9">
    <source>
        <dbReference type="Proteomes" id="UP000230750"/>
    </source>
</evidence>
<protein>
    <submittedName>
        <fullName evidence="8">Putative egl nine-like 3</fullName>
    </submittedName>
</protein>
<evidence type="ECO:0000256" key="5">
    <source>
        <dbReference type="PROSITE-ProRule" id="PRU00134"/>
    </source>
</evidence>
<keyword evidence="1" id="KW-0479">Metal-binding</keyword>
<dbReference type="Proteomes" id="UP000230750">
    <property type="component" value="Unassembled WGS sequence"/>
</dbReference>
<evidence type="ECO:0000313" key="8">
    <source>
        <dbReference type="EMBL" id="PIK59991.1"/>
    </source>
</evidence>
<dbReference type="AlphaFoldDB" id="A0A2G8LID1"/>
<evidence type="ECO:0000259" key="7">
    <source>
        <dbReference type="PROSITE" id="PS50865"/>
    </source>
</evidence>
<evidence type="ECO:0000256" key="4">
    <source>
        <dbReference type="ARBA" id="ARBA00022896"/>
    </source>
</evidence>
<keyword evidence="4" id="KW-0847">Vitamin C</keyword>
<organism evidence="8 9">
    <name type="scientific">Stichopus japonicus</name>
    <name type="common">Sea cucumber</name>
    <dbReference type="NCBI Taxonomy" id="307972"/>
    <lineage>
        <taxon>Eukaryota</taxon>
        <taxon>Metazoa</taxon>
        <taxon>Echinodermata</taxon>
        <taxon>Eleutherozoa</taxon>
        <taxon>Echinozoa</taxon>
        <taxon>Holothuroidea</taxon>
        <taxon>Aspidochirotacea</taxon>
        <taxon>Aspidochirotida</taxon>
        <taxon>Stichopodidae</taxon>
        <taxon>Apostichopus</taxon>
    </lineage>
</organism>
<evidence type="ECO:0000256" key="2">
    <source>
        <dbReference type="ARBA" id="ARBA00022771"/>
    </source>
</evidence>
<dbReference type="Pfam" id="PF01753">
    <property type="entry name" value="zf-MYND"/>
    <property type="match status" value="1"/>
</dbReference>
<feature type="domain" description="MYND-type" evidence="7">
    <location>
        <begin position="22"/>
        <end position="59"/>
    </location>
</feature>
<dbReference type="PANTHER" id="PTHR12907:SF26">
    <property type="entry name" value="HIF PROLYL HYDROXYLASE, ISOFORM C"/>
    <property type="match status" value="1"/>
</dbReference>
<dbReference type="OrthoDB" id="5952526at2759"/>
<accession>A0A2G8LID1</accession>
<dbReference type="GO" id="GO:0031543">
    <property type="term" value="F:peptidyl-proline dioxygenase activity"/>
    <property type="evidence" value="ECO:0007669"/>
    <property type="project" value="TreeGrafter"/>
</dbReference>
<evidence type="ECO:0000256" key="6">
    <source>
        <dbReference type="SAM" id="MobiDB-lite"/>
    </source>
</evidence>